<dbReference type="KEGG" id="cmh:VO01_16115"/>
<dbReference type="Proteomes" id="UP000032604">
    <property type="component" value="Plasmid pCI3"/>
</dbReference>
<evidence type="ECO:0008006" key="6">
    <source>
        <dbReference type="Google" id="ProtNLM"/>
    </source>
</evidence>
<dbReference type="AlphaFoldDB" id="A0A0D5CND8"/>
<evidence type="ECO:0000313" key="5">
    <source>
        <dbReference type="Proteomes" id="UP000266634"/>
    </source>
</evidence>
<keyword evidence="2" id="KW-0614">Plasmid</keyword>
<evidence type="ECO:0000313" key="3">
    <source>
        <dbReference type="EMBL" id="RIJ45054.1"/>
    </source>
</evidence>
<dbReference type="HOGENOM" id="CLU_1425704_0_0_11"/>
<keyword evidence="1" id="KW-0732">Signal</keyword>
<feature type="chain" id="PRO_5035989275" description="Secreted protein" evidence="1">
    <location>
        <begin position="23"/>
        <end position="203"/>
    </location>
</feature>
<evidence type="ECO:0000313" key="2">
    <source>
        <dbReference type="EMBL" id="AJW80755.1"/>
    </source>
</evidence>
<dbReference type="PATRIC" id="fig|33014.5.peg.3358"/>
<gene>
    <name evidence="3" type="ORF">DZF93_00500</name>
    <name evidence="2" type="ORF">VO01_16115</name>
</gene>
<sequence length="203" mass="20747">MAIATTSAVIGALVIAPAAAEAATKPSSVEVIAASLKADTIISDITTGKISVDQLVDADLAAWAGRGSTAPTRDQVTKEMTAEVQSVRDSGDLPVTPDIDVTASEHGHVAASASTLGSSLFSFKHLFKHWMTIKLDGKVAKIIVGAEAAVAAAFICAIPGVGPLMCGLAAAIVGVIAGIYLNWPPCQGKTIYVKIPDVKNTHC</sequence>
<accession>A0A0D5CND8</accession>
<dbReference type="OrthoDB" id="5125179at2"/>
<dbReference type="Proteomes" id="UP000266634">
    <property type="component" value="Unassembled WGS sequence"/>
</dbReference>
<dbReference type="EMBL" id="QWEA01000004">
    <property type="protein sequence ID" value="RIJ45054.1"/>
    <property type="molecule type" value="Genomic_DNA"/>
</dbReference>
<reference evidence="2 4" key="1">
    <citation type="journal article" date="2015" name="Genome Announc.">
        <title>Complete Genome Sequence of Clavibacter michiganensis subsp. insidiosus R1-1 Using PacBio Single-Molecule Real-Time Technology.</title>
        <authorList>
            <person name="Lu Y."/>
            <person name="Samac D.A."/>
            <person name="Glazebrook J."/>
            <person name="Ishimaru C.A."/>
        </authorList>
    </citation>
    <scope>NUCLEOTIDE SEQUENCE [LARGE SCALE GENOMIC DNA]</scope>
    <source>
        <strain evidence="2 4">R1-1</strain>
        <plasmid evidence="2 4">pCI3</plasmid>
    </source>
</reference>
<name>A0A0D5CND8_9MICO</name>
<organism evidence="2 4">
    <name type="scientific">Clavibacter michiganensis subsp. insidiosus</name>
    <dbReference type="NCBI Taxonomy" id="33014"/>
    <lineage>
        <taxon>Bacteria</taxon>
        <taxon>Bacillati</taxon>
        <taxon>Actinomycetota</taxon>
        <taxon>Actinomycetes</taxon>
        <taxon>Micrococcales</taxon>
        <taxon>Microbacteriaceae</taxon>
        <taxon>Clavibacter</taxon>
    </lineage>
</organism>
<evidence type="ECO:0000313" key="4">
    <source>
        <dbReference type="Proteomes" id="UP000032604"/>
    </source>
</evidence>
<geneLocation type="plasmid" evidence="2 4">
    <name>pCI3</name>
</geneLocation>
<proteinExistence type="predicted"/>
<protein>
    <recommendedName>
        <fullName evidence="6">Secreted protein</fullName>
    </recommendedName>
</protein>
<dbReference type="EMBL" id="CP011046">
    <property type="protein sequence ID" value="AJW80755.1"/>
    <property type="molecule type" value="Genomic_DNA"/>
</dbReference>
<evidence type="ECO:0000256" key="1">
    <source>
        <dbReference type="SAM" id="SignalP"/>
    </source>
</evidence>
<feature type="signal peptide" evidence="1">
    <location>
        <begin position="1"/>
        <end position="22"/>
    </location>
</feature>
<dbReference type="RefSeq" id="WP_045531040.1">
    <property type="nucleotide sequence ID" value="NZ_CP011046.1"/>
</dbReference>
<reference evidence="3 5" key="2">
    <citation type="submission" date="2018-08" db="EMBL/GenBank/DDBJ databases">
        <title>Genome Sequence of Clavibacter michiganensis Subspecies type strains, and the Atypical Peach-Colored Strains Isolated from Tomato.</title>
        <authorList>
            <person name="Osdaghi E."/>
            <person name="Portier P."/>
            <person name="Briand M."/>
            <person name="Jacques M.-A."/>
        </authorList>
    </citation>
    <scope>NUCLEOTIDE SEQUENCE [LARGE SCALE GENOMIC DNA]</scope>
    <source>
        <strain evidence="3 5">CFBP 6488</strain>
    </source>
</reference>